<evidence type="ECO:0000313" key="1">
    <source>
        <dbReference type="EMBL" id="SDT33498.1"/>
    </source>
</evidence>
<evidence type="ECO:0000313" key="2">
    <source>
        <dbReference type="Proteomes" id="UP000199524"/>
    </source>
</evidence>
<dbReference type="Pfam" id="PF11354">
    <property type="entry name" value="DUF3156"/>
    <property type="match status" value="1"/>
</dbReference>
<dbReference type="AlphaFoldDB" id="A0A1H1ZIF6"/>
<dbReference type="EMBL" id="LT629777">
    <property type="protein sequence ID" value="SDT33498.1"/>
    <property type="molecule type" value="Genomic_DNA"/>
</dbReference>
<sequence>MSLATLTTQISRRLQKLSEVFGAGRAPAGYRPGITLEYLRRNLGLTSFALTEGGRATFCLETIDLQVDVVERTESQLLMHLVMTEFLISVPAFKQGSARFELHHSGSLRRTGLVCRQRAGAPTLLAGLQAGLKEDRALYEALMKLDFKHLRIELDGQQWHVRLEHMGGSEVVNRMPAFRRYIALSGAQREGLFSVLAGFQRVLGTL</sequence>
<reference evidence="2" key="1">
    <citation type="submission" date="2016-10" db="EMBL/GenBank/DDBJ databases">
        <authorList>
            <person name="Varghese N."/>
            <person name="Submissions S."/>
        </authorList>
    </citation>
    <scope>NUCLEOTIDE SEQUENCE [LARGE SCALE GENOMIC DNA]</scope>
    <source>
        <strain evidence="2">ATCC 23835</strain>
    </source>
</reference>
<dbReference type="InterPro" id="IPR021500">
    <property type="entry name" value="DUF3156"/>
</dbReference>
<dbReference type="Proteomes" id="UP000199524">
    <property type="component" value="Chromosome I"/>
</dbReference>
<keyword evidence="2" id="KW-1185">Reference proteome</keyword>
<dbReference type="GeneID" id="300209959"/>
<organism evidence="1 2">
    <name type="scientific">Pseudomonas asplenii</name>
    <dbReference type="NCBI Taxonomy" id="53407"/>
    <lineage>
        <taxon>Bacteria</taxon>
        <taxon>Pseudomonadati</taxon>
        <taxon>Pseudomonadota</taxon>
        <taxon>Gammaproteobacteria</taxon>
        <taxon>Pseudomonadales</taxon>
        <taxon>Pseudomonadaceae</taxon>
        <taxon>Pseudomonas</taxon>
    </lineage>
</organism>
<accession>A0A1H1ZIF6</accession>
<name>A0A1H1ZIF6_9PSED</name>
<gene>
    <name evidence="1" type="ORF">SAMN05216598_5100</name>
</gene>
<protein>
    <recommendedName>
        <fullName evidence="3">DUF3156 family protein</fullName>
    </recommendedName>
</protein>
<proteinExistence type="predicted"/>
<evidence type="ECO:0008006" key="3">
    <source>
        <dbReference type="Google" id="ProtNLM"/>
    </source>
</evidence>
<dbReference type="RefSeq" id="WP_090209996.1">
    <property type="nucleotide sequence ID" value="NZ_LT629777.1"/>
</dbReference>